<accession>F3UVR6</accession>
<evidence type="ECO:0008006" key="3">
    <source>
        <dbReference type="Google" id="ProtNLM"/>
    </source>
</evidence>
<gene>
    <name evidence="1" type="ORF">HMPREF9380_0604</name>
</gene>
<sequence>MINKFKNDLINFKKSLKSIEPLNHSDDSYSLLLNDLLIKIYSSFEQYNKSLLRELKQEIESNHRFLPISKVHKEINDRFVAPTKSENLIEKFTILKDDYFFEEYKNLIDSVVNERNRYAHQGNHGLSIEILLGGLVGIQYTVRRMYDIYIVWREVDTSTIDNLIEKEKTFINKATNLKNILTQQSGSKEVISISTVELFNKFLATRSDFLTLLDEVDSNNCYSIRKTSIEGLDEEVTKYSASDYSKIFNSYYSTIVKSYLGLDTLSKNITVRTMQETLDFYVNSLFEF</sequence>
<organism evidence="1 2">
    <name type="scientific">Streptococcus sanguinis SK49</name>
    <dbReference type="NCBI Taxonomy" id="888808"/>
    <lineage>
        <taxon>Bacteria</taxon>
        <taxon>Bacillati</taxon>
        <taxon>Bacillota</taxon>
        <taxon>Bacilli</taxon>
        <taxon>Lactobacillales</taxon>
        <taxon>Streptococcaceae</taxon>
        <taxon>Streptococcus</taxon>
    </lineage>
</organism>
<comment type="caution">
    <text evidence="1">The sequence shown here is derived from an EMBL/GenBank/DDBJ whole genome shotgun (WGS) entry which is preliminary data.</text>
</comment>
<dbReference type="PATRIC" id="fig|888808.3.peg.589"/>
<protein>
    <recommendedName>
        <fullName evidence="3">RiboL-PSP-HEPN domain-containing protein</fullName>
    </recommendedName>
</protein>
<dbReference type="EMBL" id="AFFO01000004">
    <property type="protein sequence ID" value="EGJ40739.1"/>
    <property type="molecule type" value="Genomic_DNA"/>
</dbReference>
<proteinExistence type="predicted"/>
<evidence type="ECO:0000313" key="2">
    <source>
        <dbReference type="Proteomes" id="UP000006459"/>
    </source>
</evidence>
<evidence type="ECO:0000313" key="1">
    <source>
        <dbReference type="EMBL" id="EGJ40739.1"/>
    </source>
</evidence>
<dbReference type="AlphaFoldDB" id="F3UVR6"/>
<dbReference type="Proteomes" id="UP000006459">
    <property type="component" value="Unassembled WGS sequence"/>
</dbReference>
<dbReference type="HOGENOM" id="CLU_966193_0_0_9"/>
<reference evidence="1 2" key="1">
    <citation type="submission" date="2011-03" db="EMBL/GenBank/DDBJ databases">
        <authorList>
            <person name="Muzny D."/>
            <person name="Qin X."/>
            <person name="Deng J."/>
            <person name="Jiang H."/>
            <person name="Liu Y."/>
            <person name="Qu J."/>
            <person name="Song X.-Z."/>
            <person name="Zhang L."/>
            <person name="Thornton R."/>
            <person name="Coyle M."/>
            <person name="Francisco L."/>
            <person name="Jackson L."/>
            <person name="Javaid M."/>
            <person name="Korchina V."/>
            <person name="Kovar C."/>
            <person name="Mata R."/>
            <person name="Mathew T."/>
            <person name="Ngo R."/>
            <person name="Nguyen L."/>
            <person name="Nguyen N."/>
            <person name="Okwuonu G."/>
            <person name="Ongeri F."/>
            <person name="Pham C."/>
            <person name="Simmons D."/>
            <person name="Wilczek-Boney K."/>
            <person name="Hale W."/>
            <person name="Jakkamsetti A."/>
            <person name="Pham P."/>
            <person name="Ruth R."/>
            <person name="San Lucas F."/>
            <person name="Warren J."/>
            <person name="Zhang J."/>
            <person name="Zhao Z."/>
            <person name="Zhou C."/>
            <person name="Zhu D."/>
            <person name="Lee S."/>
            <person name="Bess C."/>
            <person name="Blankenburg K."/>
            <person name="Forbes L."/>
            <person name="Fu Q."/>
            <person name="Gubbala S."/>
            <person name="Hirani K."/>
            <person name="Jayaseelan J.C."/>
            <person name="Lara F."/>
            <person name="Munidasa M."/>
            <person name="Palculict T."/>
            <person name="Patil S."/>
            <person name="Pu L.-L."/>
            <person name="Saada N."/>
            <person name="Tang L."/>
            <person name="Weissenberger G."/>
            <person name="Zhu Y."/>
            <person name="Hemphill L."/>
            <person name="Shang Y."/>
            <person name="Youmans B."/>
            <person name="Ayvaz T."/>
            <person name="Ross M."/>
            <person name="Santibanez J."/>
            <person name="Aqrawi P."/>
            <person name="Gross S."/>
            <person name="Joshi V."/>
            <person name="Fowler G."/>
            <person name="Nazareth L."/>
            <person name="Reid J."/>
            <person name="Worley K."/>
            <person name="Petrosino J."/>
            <person name="Highlander S."/>
            <person name="Gibbs R."/>
        </authorList>
    </citation>
    <scope>NUCLEOTIDE SEQUENCE [LARGE SCALE GENOMIC DNA]</scope>
    <source>
        <strain evidence="1 2">SK49</strain>
    </source>
</reference>
<dbReference type="RefSeq" id="WP_002932536.1">
    <property type="nucleotide sequence ID" value="NZ_GL890985.1"/>
</dbReference>
<name>F3UVR6_STRSA</name>